<reference evidence="5" key="1">
    <citation type="journal article" date="2014" name="Soil Biol. Biochem.">
        <title>Structure and function of bacterial communities in ageing soils: Insights from the Mendocino ecological staircase.</title>
        <authorList>
            <person name="Uroz S."/>
            <person name="Tech J.J."/>
            <person name="Sawaya N.A."/>
            <person name="Frey-Klett P."/>
            <person name="Leveau J.H.J."/>
        </authorList>
    </citation>
    <scope>NUCLEOTIDE SEQUENCE [LARGE SCALE GENOMIC DNA]</scope>
    <source>
        <strain evidence="5">Cal35</strain>
    </source>
</reference>
<dbReference type="SMART" id="SM00060">
    <property type="entry name" value="FN3"/>
    <property type="match status" value="4"/>
</dbReference>
<dbReference type="EMBL" id="CP009962">
    <property type="protein sequence ID" value="AIY41391.1"/>
    <property type="molecule type" value="Genomic_DNA"/>
</dbReference>
<feature type="domain" description="Fibronectin type-III" evidence="3">
    <location>
        <begin position="1114"/>
        <end position="1190"/>
    </location>
</feature>
<protein>
    <submittedName>
        <fullName evidence="4">Fibronectin type III domain protein</fullName>
    </submittedName>
</protein>
<dbReference type="InterPro" id="IPR013783">
    <property type="entry name" value="Ig-like_fold"/>
</dbReference>
<dbReference type="SUPFAM" id="SSF49265">
    <property type="entry name" value="Fibronectin type III"/>
    <property type="match status" value="2"/>
</dbReference>
<sequence length="2082" mass="216906">MAALTALSMLAASMPVNAGQLRIDGGVVVKFGADAGMVVRDQLLNGQGVTFTSQNDDAAGGQSNTLPQTPAAGDWRGVRMEKSSAVNPNASTQLNDLTLRYAGASGANPGAALTLRGISPALQYLQVTDSTTGLRLIDAASPAITGASFLRNGVGIDADGNSAPTVVSTQFSQSANLAILNRTPATIIQAGSNWWGHASGPKDLTGNPQGQGDGVSSGVNYSGYLSSAPLLNPSVRLAAPAAYYQQRNVALEISCVNATEYRIAEGSAFVGIPFQALANGRAALDYTVSAGDGNKPVTVQFRNASGTITTATLAGGVLIDTQAPQLAIVNPAADSVISKPIVVEATATDASGINRVEFYLDNQLVATRTAAPYTYNWNTDSSTEGSHKILVIAYDQVGRNTEQSLAVTLSHAPVTPDTEGPQLSNIKADGVALANGAVLTRNANITLDASDRSGVSRVELLLDGQLIATASGSGSYSAALNLAAAANGAHILAIRAFDSLNNVTSNSYSISVSHAVPDAPQWLNPASGTTTRTAALALNGSAQAGSNIQVLVNGKAAGAVVVSGTDGRFVSNVTLNPGANQIQATASDQYGSSALSAVLLVTLDTNVPSSPGNLGATAQAQGKVKLVWSRSSDVNVTGYDVYRATTAFNGIAEAVKINSSALSINSYDDLPPQDGAWYYRVVAVNSAGTPSLPSNQVQIVSDSIAPKALSIVYKPTGKVDPVSGRTGQGRIDLIVTVSEALLATPYLSIVPQGGAPIPVDLLKTGDTTYSGNFMVDASTPSGVANALFSARDAVGNRGTDIDVGATLKIDTEGPALSGIVLTPSSPIKNDKAQLVQATLTFSKAPKTMPKVSYLLSGPVRSPEAVSLNQVNPTTWQASFTLASDAGLASPEMLVFSSQATDDLDNISNKVNAFNRFQVYQGNLPPLNVPFGFSAKAQPGGKVKLSWQAVADASSYQLYRQGPGQNALQTLTRASGEAYVDQTTQDGAYKYAIATVRQSNGQESFSVQSAAVDVLVSATAPGSPQNLTLALTGQGIKASWQPPLASVVDSYNLYRAGGTSITTIEGLTPLKSGIKAPLALDPSPSSTQGAYVVTALDAAGNESAISNSAYLNASLLPVTNLKVEQLGNELPVISWNAPNGNVAGYLVYVGPDASKTKLTPRPITSLNFTDTGYTSGERRYTIATVDANGVEMPRSLTLPNVVTQIASGLPIKRGIMNKLQVQVVNTSAGAQDNVRVTVRLPVNKDATQFQIHKSEVFTLAPNETRLVTVVVGGYADLPSQAQAQVGVEISPNDGELVRLSHNDSITVGDSALVVGMATDEFTRGGIGKLKLTIENTTEVDIELLTATNNGSADSSELRFKILDADGNVLATQAYKQVFGANVVTLTNGQTVARIPAGSSYTSDVFNLSVPASSPNSIRVRLDVDQLRYHSGQDDQILISGRGSEKTVSLVDSAYVGEVTKVNPISSFGDQDILIGGRAFDRKTNAALPNTRLKLILNQQGFERTFSVLTDASGEFNYNFKPTVTDAGLYKVSAVHPDITDRPEQKAFSINRVTVSPTPYKLDIPRNYPFTIPFTAKAGVGTVATNLRLILDAGSQSTGQLPLGVIAQLSAPVSLAEKQTLNIPVVFSANNDAQPSGNLILNVMSDDHPSSPIGQVKIDYTLSEAKPFLITIPSFVQTGMAQGGSDIESVVVENKGLQEALNLQFSFTKADGSAAPSWASIASQANGTLAIGEKRSIDLAFTPPAGTQESVYEFKLKVQGDNVPQQTLNVYVSLTQSGKGNVLFKASDLYTATVDKQGKLIPGLANASVTLQNEDVITVTQELVTDSLGEALFQNLPSGRYTYRAKADNHQELGGRLQIKPGITTNQSVFLDYNLIKVEWSVSEVSIQDRYDVTLNATFETDVPAAVVVMQPPSINLPKMNSGDVYYGELALQNYGLIRADNVRQKLPQSDTFFRYEFLVEVPPVLNAKQRVTIPYRVIALQALDAAASTGSASGGGCYNYSSTTSVSCQFTCANGAESSCGASASWFAVSNSSCPAGGGVGGGGAGGGFGGGFGGGGTGTPATPISIKGKKCVKVPDGKGGDC</sequence>
<feature type="region of interest" description="Disordered" evidence="1">
    <location>
        <begin position="54"/>
        <end position="73"/>
    </location>
</feature>
<keyword evidence="2" id="KW-0732">Signal</keyword>
<keyword evidence="5" id="KW-1185">Reference proteome</keyword>
<dbReference type="InterPro" id="IPR036116">
    <property type="entry name" value="FN3_sf"/>
</dbReference>
<organism evidence="4 5">
    <name type="scientific">Collimonas arenae</name>
    <dbReference type="NCBI Taxonomy" id="279058"/>
    <lineage>
        <taxon>Bacteria</taxon>
        <taxon>Pseudomonadati</taxon>
        <taxon>Pseudomonadota</taxon>
        <taxon>Betaproteobacteria</taxon>
        <taxon>Burkholderiales</taxon>
        <taxon>Oxalobacteraceae</taxon>
        <taxon>Collimonas</taxon>
    </lineage>
</organism>
<dbReference type="SUPFAM" id="SSF49478">
    <property type="entry name" value="Cna protein B-type domain"/>
    <property type="match status" value="1"/>
</dbReference>
<dbReference type="Proteomes" id="UP000030302">
    <property type="component" value="Chromosome"/>
</dbReference>
<dbReference type="HOGENOM" id="CLU_232647_0_0_4"/>
<evidence type="ECO:0000256" key="1">
    <source>
        <dbReference type="SAM" id="MobiDB-lite"/>
    </source>
</evidence>
<proteinExistence type="predicted"/>
<dbReference type="InterPro" id="IPR003961">
    <property type="entry name" value="FN3_dom"/>
</dbReference>
<evidence type="ECO:0000256" key="2">
    <source>
        <dbReference type="SAM" id="SignalP"/>
    </source>
</evidence>
<gene>
    <name evidence="4" type="ORF">LT85_2233</name>
</gene>
<feature type="domain" description="Fibronectin type-III" evidence="3">
    <location>
        <begin position="608"/>
        <end position="690"/>
    </location>
</feature>
<feature type="domain" description="Fibronectin type-III" evidence="3">
    <location>
        <begin position="925"/>
        <end position="1002"/>
    </location>
</feature>
<evidence type="ECO:0000259" key="3">
    <source>
        <dbReference type="SMART" id="SM00060"/>
    </source>
</evidence>
<name>A0A0A1FA45_9BURK</name>
<evidence type="ECO:0000313" key="4">
    <source>
        <dbReference type="EMBL" id="AIY41391.1"/>
    </source>
</evidence>
<dbReference type="KEGG" id="care:LT85_2233"/>
<feature type="signal peptide" evidence="2">
    <location>
        <begin position="1"/>
        <end position="18"/>
    </location>
</feature>
<evidence type="ECO:0000313" key="5">
    <source>
        <dbReference type="Proteomes" id="UP000030302"/>
    </source>
</evidence>
<feature type="domain" description="Fibronectin type-III" evidence="3">
    <location>
        <begin position="1020"/>
        <end position="1101"/>
    </location>
</feature>
<dbReference type="STRING" id="279058.LT85_2233"/>
<dbReference type="Pfam" id="PF17957">
    <property type="entry name" value="Big_7"/>
    <property type="match status" value="2"/>
</dbReference>
<dbReference type="CDD" id="cd00063">
    <property type="entry name" value="FN3"/>
    <property type="match status" value="1"/>
</dbReference>
<feature type="chain" id="PRO_5001974097" evidence="2">
    <location>
        <begin position="19"/>
        <end position="2082"/>
    </location>
</feature>
<accession>A0A0A1FA45</accession>
<dbReference type="Gene3D" id="2.60.40.10">
    <property type="entry name" value="Immunoglobulins"/>
    <property type="match status" value="7"/>
</dbReference>
<feature type="compositionally biased region" description="Polar residues" evidence="1">
    <location>
        <begin position="54"/>
        <end position="68"/>
    </location>
</feature>